<gene>
    <name evidence="1" type="ORF">PLEPLA_LOCUS16859</name>
</gene>
<sequence>MRIMAVTAKTTSGGQTTTNVNVILDPFVWFHVSWQDCGCMYKRTPVGLSNGFRFKDSVSLDNDPLLLQLETVDTTLSSKSSGFGDYRGWIQKPDISQGLHGHPTYYCPLQGIRTKDR</sequence>
<comment type="caution">
    <text evidence="1">The sequence shown here is derived from an EMBL/GenBank/DDBJ whole genome shotgun (WGS) entry which is preliminary data.</text>
</comment>
<evidence type="ECO:0000313" key="1">
    <source>
        <dbReference type="EMBL" id="CAB1428884.1"/>
    </source>
</evidence>
<name>A0A9N7YLU0_PLEPL</name>
<dbReference type="AlphaFoldDB" id="A0A9N7YLU0"/>
<proteinExistence type="predicted"/>
<keyword evidence="2" id="KW-1185">Reference proteome</keyword>
<reference evidence="1" key="1">
    <citation type="submission" date="2020-03" db="EMBL/GenBank/DDBJ databases">
        <authorList>
            <person name="Weist P."/>
        </authorList>
    </citation>
    <scope>NUCLEOTIDE SEQUENCE</scope>
</reference>
<organism evidence="1 2">
    <name type="scientific">Pleuronectes platessa</name>
    <name type="common">European plaice</name>
    <dbReference type="NCBI Taxonomy" id="8262"/>
    <lineage>
        <taxon>Eukaryota</taxon>
        <taxon>Metazoa</taxon>
        <taxon>Chordata</taxon>
        <taxon>Craniata</taxon>
        <taxon>Vertebrata</taxon>
        <taxon>Euteleostomi</taxon>
        <taxon>Actinopterygii</taxon>
        <taxon>Neopterygii</taxon>
        <taxon>Teleostei</taxon>
        <taxon>Neoteleostei</taxon>
        <taxon>Acanthomorphata</taxon>
        <taxon>Carangaria</taxon>
        <taxon>Pleuronectiformes</taxon>
        <taxon>Pleuronectoidei</taxon>
        <taxon>Pleuronectidae</taxon>
        <taxon>Pleuronectes</taxon>
    </lineage>
</organism>
<protein>
    <submittedName>
        <fullName evidence="1">Uncharacterized protein</fullName>
    </submittedName>
</protein>
<dbReference type="Proteomes" id="UP001153269">
    <property type="component" value="Unassembled WGS sequence"/>
</dbReference>
<evidence type="ECO:0000313" key="2">
    <source>
        <dbReference type="Proteomes" id="UP001153269"/>
    </source>
</evidence>
<dbReference type="EMBL" id="CADEAL010001098">
    <property type="protein sequence ID" value="CAB1428884.1"/>
    <property type="molecule type" value="Genomic_DNA"/>
</dbReference>
<accession>A0A9N7YLU0</accession>